<dbReference type="PANTHER" id="PTHR30055:SF151">
    <property type="entry name" value="TRANSCRIPTIONAL REGULATORY PROTEIN"/>
    <property type="match status" value="1"/>
</dbReference>
<dbReference type="PANTHER" id="PTHR30055">
    <property type="entry name" value="HTH-TYPE TRANSCRIPTIONAL REGULATOR RUTR"/>
    <property type="match status" value="1"/>
</dbReference>
<name>A0ABP9AAQ4_9PSEU</name>
<dbReference type="SUPFAM" id="SSF48498">
    <property type="entry name" value="Tetracyclin repressor-like, C-terminal domain"/>
    <property type="match status" value="1"/>
</dbReference>
<sequence length="237" mass="25040">MLVVAASPRTRPAKSALSREAVVAAALAVVDEVGFEAASMRRVAAALDTGPASLYVYVADRRELMEAAQDLALAEVELPVAGGWRERLETLVARTVAELARHNDIAQAAVADVPLGPHALRIHEELLRLLREGGIPDAACAWAVDFLGQYVSAVALEQAAWHRAQRAIADPEKATVEAMGADFVARIDGVYAGLDAAEFPTIVALRPLLTAGGGDERDAWKLRVIVDGLLAQGPTPG</sequence>
<dbReference type="InterPro" id="IPR009057">
    <property type="entry name" value="Homeodomain-like_sf"/>
</dbReference>
<evidence type="ECO:0000256" key="2">
    <source>
        <dbReference type="ARBA" id="ARBA00023125"/>
    </source>
</evidence>
<dbReference type="Gene3D" id="1.10.357.10">
    <property type="entry name" value="Tetracycline Repressor, domain 2"/>
    <property type="match status" value="1"/>
</dbReference>
<evidence type="ECO:0000313" key="6">
    <source>
        <dbReference type="EMBL" id="GAA4777364.1"/>
    </source>
</evidence>
<organism evidence="6 7">
    <name type="scientific">Actinomycetospora chlora</name>
    <dbReference type="NCBI Taxonomy" id="663608"/>
    <lineage>
        <taxon>Bacteria</taxon>
        <taxon>Bacillati</taxon>
        <taxon>Actinomycetota</taxon>
        <taxon>Actinomycetes</taxon>
        <taxon>Pseudonocardiales</taxon>
        <taxon>Pseudonocardiaceae</taxon>
        <taxon>Actinomycetospora</taxon>
    </lineage>
</organism>
<dbReference type="Proteomes" id="UP001500928">
    <property type="component" value="Unassembled WGS sequence"/>
</dbReference>
<dbReference type="Pfam" id="PF02909">
    <property type="entry name" value="TetR_C_1"/>
    <property type="match status" value="1"/>
</dbReference>
<dbReference type="SUPFAM" id="SSF46689">
    <property type="entry name" value="Homeodomain-like"/>
    <property type="match status" value="1"/>
</dbReference>
<dbReference type="InterPro" id="IPR001647">
    <property type="entry name" value="HTH_TetR"/>
</dbReference>
<dbReference type="InterPro" id="IPR004111">
    <property type="entry name" value="Repressor_TetR_C"/>
</dbReference>
<reference evidence="7" key="1">
    <citation type="journal article" date="2019" name="Int. J. Syst. Evol. Microbiol.">
        <title>The Global Catalogue of Microorganisms (GCM) 10K type strain sequencing project: providing services to taxonomists for standard genome sequencing and annotation.</title>
        <authorList>
            <consortium name="The Broad Institute Genomics Platform"/>
            <consortium name="The Broad Institute Genome Sequencing Center for Infectious Disease"/>
            <person name="Wu L."/>
            <person name="Ma J."/>
        </authorList>
    </citation>
    <scope>NUCLEOTIDE SEQUENCE [LARGE SCALE GENOMIC DNA]</scope>
    <source>
        <strain evidence="7">JCM 17979</strain>
    </source>
</reference>
<feature type="domain" description="HTH tetR-type" evidence="5">
    <location>
        <begin position="16"/>
        <end position="76"/>
    </location>
</feature>
<feature type="DNA-binding region" description="H-T-H motif" evidence="4">
    <location>
        <begin position="39"/>
        <end position="58"/>
    </location>
</feature>
<dbReference type="InterPro" id="IPR050109">
    <property type="entry name" value="HTH-type_TetR-like_transc_reg"/>
</dbReference>
<evidence type="ECO:0000313" key="7">
    <source>
        <dbReference type="Proteomes" id="UP001500928"/>
    </source>
</evidence>
<evidence type="ECO:0000256" key="4">
    <source>
        <dbReference type="PROSITE-ProRule" id="PRU00335"/>
    </source>
</evidence>
<keyword evidence="2 4" id="KW-0238">DNA-binding</keyword>
<dbReference type="InterPro" id="IPR036271">
    <property type="entry name" value="Tet_transcr_reg_TetR-rel_C_sf"/>
</dbReference>
<dbReference type="EMBL" id="BAABHO010000004">
    <property type="protein sequence ID" value="GAA4777364.1"/>
    <property type="molecule type" value="Genomic_DNA"/>
</dbReference>
<keyword evidence="3" id="KW-0804">Transcription</keyword>
<proteinExistence type="predicted"/>
<keyword evidence="1" id="KW-0805">Transcription regulation</keyword>
<protein>
    <submittedName>
        <fullName evidence="6">TetR/AcrR family transcriptional regulator C-terminal domain-containing protein</fullName>
    </submittedName>
</protein>
<evidence type="ECO:0000259" key="5">
    <source>
        <dbReference type="PROSITE" id="PS50977"/>
    </source>
</evidence>
<evidence type="ECO:0000256" key="1">
    <source>
        <dbReference type="ARBA" id="ARBA00023015"/>
    </source>
</evidence>
<dbReference type="Pfam" id="PF00440">
    <property type="entry name" value="TetR_N"/>
    <property type="match status" value="1"/>
</dbReference>
<accession>A0ABP9AAQ4</accession>
<dbReference type="PROSITE" id="PS50977">
    <property type="entry name" value="HTH_TETR_2"/>
    <property type="match status" value="1"/>
</dbReference>
<evidence type="ECO:0000256" key="3">
    <source>
        <dbReference type="ARBA" id="ARBA00023163"/>
    </source>
</evidence>
<keyword evidence="7" id="KW-1185">Reference proteome</keyword>
<comment type="caution">
    <text evidence="6">The sequence shown here is derived from an EMBL/GenBank/DDBJ whole genome shotgun (WGS) entry which is preliminary data.</text>
</comment>
<gene>
    <name evidence="6" type="ORF">GCM10023200_07760</name>
</gene>